<evidence type="ECO:0000259" key="15">
    <source>
        <dbReference type="PROSITE" id="PS51188"/>
    </source>
</evidence>
<dbReference type="InterPro" id="IPR012724">
    <property type="entry name" value="DnaJ"/>
</dbReference>
<feature type="domain" description="J" evidence="14">
    <location>
        <begin position="5"/>
        <end position="70"/>
    </location>
</feature>
<protein>
    <recommendedName>
        <fullName evidence="11 12">Chaperone protein DnaJ</fullName>
    </recommendedName>
</protein>
<feature type="zinc finger region" description="CR-type" evidence="13">
    <location>
        <begin position="132"/>
        <end position="210"/>
    </location>
</feature>
<dbReference type="GO" id="GO:0042026">
    <property type="term" value="P:protein refolding"/>
    <property type="evidence" value="ECO:0007669"/>
    <property type="project" value="TreeGrafter"/>
</dbReference>
<evidence type="ECO:0000256" key="1">
    <source>
        <dbReference type="ARBA" id="ARBA00022490"/>
    </source>
</evidence>
<dbReference type="Gene3D" id="2.60.260.20">
    <property type="entry name" value="Urease metallochaperone UreE, N-terminal domain"/>
    <property type="match status" value="2"/>
</dbReference>
<feature type="binding site" evidence="12">
    <location>
        <position position="162"/>
    </location>
    <ligand>
        <name>Zn(2+)</name>
        <dbReference type="ChEBI" id="CHEBI:29105"/>
        <label>2</label>
    </ligand>
</feature>
<dbReference type="CDD" id="cd06257">
    <property type="entry name" value="DnaJ"/>
    <property type="match status" value="1"/>
</dbReference>
<evidence type="ECO:0000256" key="10">
    <source>
        <dbReference type="ARBA" id="ARBA00061004"/>
    </source>
</evidence>
<dbReference type="InterPro" id="IPR036410">
    <property type="entry name" value="HSP_DnaJ_Cys-rich_dom_sf"/>
</dbReference>
<evidence type="ECO:0000256" key="7">
    <source>
        <dbReference type="ARBA" id="ARBA00023016"/>
    </source>
</evidence>
<dbReference type="GO" id="GO:0006260">
    <property type="term" value="P:DNA replication"/>
    <property type="evidence" value="ECO:0007669"/>
    <property type="project" value="UniProtKB-KW"/>
</dbReference>
<gene>
    <name evidence="12 16" type="primary">dnaJ</name>
    <name evidence="16" type="ORF">H9784_00140</name>
</gene>
<comment type="domain">
    <text evidence="12">The J domain is necessary and sufficient to stimulate DnaK ATPase activity. Zinc center 1 plays an important role in the autonomous, DnaK-independent chaperone activity of DnaJ. Zinc center 2 is essential for interaction with DnaK and for DnaJ activity.</text>
</comment>
<evidence type="ECO:0000256" key="9">
    <source>
        <dbReference type="ARBA" id="ARBA00053423"/>
    </source>
</evidence>
<evidence type="ECO:0000256" key="11">
    <source>
        <dbReference type="ARBA" id="ARBA00067609"/>
    </source>
</evidence>
<keyword evidence="6 12" id="KW-0862">Zinc</keyword>
<comment type="similarity">
    <text evidence="10 12">Belongs to the DnaJ family.</text>
</comment>
<feature type="binding site" evidence="12">
    <location>
        <position position="165"/>
    </location>
    <ligand>
        <name>Zn(2+)</name>
        <dbReference type="ChEBI" id="CHEBI:29105"/>
        <label>2</label>
    </ligand>
</feature>
<feature type="binding site" evidence="12">
    <location>
        <position position="187"/>
    </location>
    <ligand>
        <name>Zn(2+)</name>
        <dbReference type="ChEBI" id="CHEBI:29105"/>
        <label>2</label>
    </ligand>
</feature>
<evidence type="ECO:0000313" key="17">
    <source>
        <dbReference type="Proteomes" id="UP000823821"/>
    </source>
</evidence>
<dbReference type="InterPro" id="IPR001305">
    <property type="entry name" value="HSP_DnaJ_Cys-rich_dom"/>
</dbReference>
<dbReference type="GO" id="GO:0008270">
    <property type="term" value="F:zinc ion binding"/>
    <property type="evidence" value="ECO:0007669"/>
    <property type="project" value="UniProtKB-UniRule"/>
</dbReference>
<dbReference type="InterPro" id="IPR008971">
    <property type="entry name" value="HSP40/DnaJ_pept-bd"/>
</dbReference>
<comment type="subcellular location">
    <subcellularLocation>
        <location evidence="12">Cytoplasm</location>
    </subcellularLocation>
</comment>
<evidence type="ECO:0000259" key="14">
    <source>
        <dbReference type="PROSITE" id="PS50076"/>
    </source>
</evidence>
<dbReference type="GO" id="GO:0051082">
    <property type="term" value="F:unfolded protein binding"/>
    <property type="evidence" value="ECO:0007669"/>
    <property type="project" value="UniProtKB-UniRule"/>
</dbReference>
<dbReference type="FunFam" id="2.10.230.10:FF:000002">
    <property type="entry name" value="Molecular chaperone DnaJ"/>
    <property type="match status" value="1"/>
</dbReference>
<evidence type="ECO:0000256" key="6">
    <source>
        <dbReference type="ARBA" id="ARBA00022833"/>
    </source>
</evidence>
<dbReference type="InterPro" id="IPR001623">
    <property type="entry name" value="DnaJ_domain"/>
</dbReference>
<dbReference type="FunFam" id="1.10.287.110:FF:000034">
    <property type="entry name" value="Chaperone protein DnaJ"/>
    <property type="match status" value="1"/>
</dbReference>
<dbReference type="PROSITE" id="PS50076">
    <property type="entry name" value="DNAJ_2"/>
    <property type="match status" value="1"/>
</dbReference>
<dbReference type="NCBIfam" id="NF008035">
    <property type="entry name" value="PRK10767.1"/>
    <property type="match status" value="1"/>
</dbReference>
<feature type="repeat" description="CXXCXGXG motif" evidence="12">
    <location>
        <begin position="162"/>
        <end position="169"/>
    </location>
</feature>
<dbReference type="PRINTS" id="PR00625">
    <property type="entry name" value="JDOMAIN"/>
</dbReference>
<dbReference type="InterPro" id="IPR018253">
    <property type="entry name" value="DnaJ_domain_CS"/>
</dbReference>
<dbReference type="Gene3D" id="1.10.287.110">
    <property type="entry name" value="DnaJ domain"/>
    <property type="match status" value="1"/>
</dbReference>
<dbReference type="PROSITE" id="PS51188">
    <property type="entry name" value="ZF_CR"/>
    <property type="match status" value="1"/>
</dbReference>
<keyword evidence="1 12" id="KW-0963">Cytoplasm</keyword>
<feature type="repeat" description="CXXCXGXG motif" evidence="12">
    <location>
        <begin position="184"/>
        <end position="191"/>
    </location>
</feature>
<dbReference type="Pfam" id="PF00684">
    <property type="entry name" value="DnaJ_CXXCXGXG"/>
    <property type="match status" value="1"/>
</dbReference>
<feature type="repeat" description="CXXCXGXG motif" evidence="12">
    <location>
        <begin position="145"/>
        <end position="152"/>
    </location>
</feature>
<dbReference type="InterPro" id="IPR036869">
    <property type="entry name" value="J_dom_sf"/>
</dbReference>
<evidence type="ECO:0000256" key="5">
    <source>
        <dbReference type="ARBA" id="ARBA00022771"/>
    </source>
</evidence>
<proteinExistence type="inferred from homology"/>
<name>A0A9D2HM17_9BACT</name>
<evidence type="ECO:0000256" key="2">
    <source>
        <dbReference type="ARBA" id="ARBA00022705"/>
    </source>
</evidence>
<feature type="binding site" evidence="12">
    <location>
        <position position="148"/>
    </location>
    <ligand>
        <name>Zn(2+)</name>
        <dbReference type="ChEBI" id="CHEBI:29105"/>
        <label>1</label>
    </ligand>
</feature>
<sequence>MAQRDYYEVLGVARDASEDEIKKAYRKLAMQYHPDRNPGDAEAEQKFKEAAEAYDVLRDADKRARYDRFGHAGVQGGAGNFGSTDDIFAHFSDIFGDLFGFGGGMGRDGPRPMSGADLRYNLDISFEQAATGAEIPLKLPRHEECPECKGSGAAPGTKPETCRQCNGTGQVRRTQGFFQLAMPCPACHGTGQVIATPCPRCKGDGVVESVREILVRIPAGVDTGTRLRVRGEGEAGVHGGPPGDLYVVLHVAPSKHYSRQGQDLIYECSITFVQAALGHRIEVPGLGGPLPLEIPKGIQSGTPLRLKGEGMPYPGRSQRGDLLVVVKVLTPTKLSERQVELLREFESLGEESVLDKVKKVGRKLGKSIGLD</sequence>
<dbReference type="CDD" id="cd10747">
    <property type="entry name" value="DnaJ_C"/>
    <property type="match status" value="1"/>
</dbReference>
<feature type="binding site" evidence="12">
    <location>
        <position position="198"/>
    </location>
    <ligand>
        <name>Zn(2+)</name>
        <dbReference type="ChEBI" id="CHEBI:29105"/>
        <label>1</label>
    </ligand>
</feature>
<reference evidence="16" key="1">
    <citation type="journal article" date="2021" name="PeerJ">
        <title>Extensive microbial diversity within the chicken gut microbiome revealed by metagenomics and culture.</title>
        <authorList>
            <person name="Gilroy R."/>
            <person name="Ravi A."/>
            <person name="Getino M."/>
            <person name="Pursley I."/>
            <person name="Horton D.L."/>
            <person name="Alikhan N.F."/>
            <person name="Baker D."/>
            <person name="Gharbi K."/>
            <person name="Hall N."/>
            <person name="Watson M."/>
            <person name="Adriaenssens E.M."/>
            <person name="Foster-Nyarko E."/>
            <person name="Jarju S."/>
            <person name="Secka A."/>
            <person name="Antonio M."/>
            <person name="Oren A."/>
            <person name="Chaudhuri R.R."/>
            <person name="La Ragione R."/>
            <person name="Hildebrand F."/>
            <person name="Pallen M.J."/>
        </authorList>
    </citation>
    <scope>NUCLEOTIDE SEQUENCE</scope>
    <source>
        <strain evidence="16">5032</strain>
    </source>
</reference>
<keyword evidence="5 12" id="KW-0863">Zinc-finger</keyword>
<evidence type="ECO:0000256" key="3">
    <source>
        <dbReference type="ARBA" id="ARBA00022723"/>
    </source>
</evidence>
<feature type="binding site" evidence="12">
    <location>
        <position position="184"/>
    </location>
    <ligand>
        <name>Zn(2+)</name>
        <dbReference type="ChEBI" id="CHEBI:29105"/>
        <label>2</label>
    </ligand>
</feature>
<dbReference type="Pfam" id="PF00226">
    <property type="entry name" value="DnaJ"/>
    <property type="match status" value="1"/>
</dbReference>
<dbReference type="Proteomes" id="UP000823821">
    <property type="component" value="Unassembled WGS sequence"/>
</dbReference>
<dbReference type="PANTHER" id="PTHR43096">
    <property type="entry name" value="DNAJ HOMOLOG 1, MITOCHONDRIAL-RELATED"/>
    <property type="match status" value="1"/>
</dbReference>
<keyword evidence="7 12" id="KW-0346">Stress response</keyword>
<comment type="caution">
    <text evidence="16">The sequence shown here is derived from an EMBL/GenBank/DDBJ whole genome shotgun (WGS) entry which is preliminary data.</text>
</comment>
<dbReference type="HAMAP" id="MF_01152">
    <property type="entry name" value="DnaJ"/>
    <property type="match status" value="1"/>
</dbReference>
<comment type="subunit">
    <text evidence="12">Homodimer.</text>
</comment>
<evidence type="ECO:0000256" key="13">
    <source>
        <dbReference type="PROSITE-ProRule" id="PRU00546"/>
    </source>
</evidence>
<keyword evidence="8 12" id="KW-0143">Chaperone</keyword>
<dbReference type="FunFam" id="2.60.260.20:FF:000005">
    <property type="entry name" value="Chaperone protein dnaJ 1, mitochondrial"/>
    <property type="match status" value="1"/>
</dbReference>
<comment type="function">
    <text evidence="9 12">Participates actively in the response to hyperosmotic and heat shock by preventing the aggregation of stress-denatured proteins and by disaggregating proteins, also in an autonomous, DnaK-independent fashion. Unfolded proteins bind initially to DnaJ; upon interaction with the DnaJ-bound protein, DnaK hydrolyzes its bound ATP, resulting in the formation of a stable complex. GrpE releases ADP from DnaK; ATP binding to DnaK triggers the release of the substrate protein, thus completing the reaction cycle. Several rounds of ATP-dependent interactions between DnaJ, DnaK and GrpE are required for fully efficient folding. Also involved, together with DnaK and GrpE, in the DNA replication of plasmids through activation of initiation proteins.</text>
</comment>
<dbReference type="NCBIfam" id="TIGR02349">
    <property type="entry name" value="DnaJ_bact"/>
    <property type="match status" value="1"/>
</dbReference>
<comment type="cofactor">
    <cofactor evidence="12">
        <name>Zn(2+)</name>
        <dbReference type="ChEBI" id="CHEBI:29105"/>
    </cofactor>
    <text evidence="12">Binds 2 Zn(2+) ions per monomer.</text>
</comment>
<dbReference type="Gene3D" id="2.10.230.10">
    <property type="entry name" value="Heat shock protein DnaJ, cysteine-rich domain"/>
    <property type="match status" value="1"/>
</dbReference>
<dbReference type="AlphaFoldDB" id="A0A9D2HM17"/>
<evidence type="ECO:0000256" key="12">
    <source>
        <dbReference type="HAMAP-Rule" id="MF_01152"/>
    </source>
</evidence>
<dbReference type="InterPro" id="IPR002939">
    <property type="entry name" value="DnaJ_C"/>
</dbReference>
<feature type="domain" description="CR-type" evidence="15">
    <location>
        <begin position="132"/>
        <end position="210"/>
    </location>
</feature>
<feature type="repeat" description="CXXCXGXG motif" evidence="12">
    <location>
        <begin position="198"/>
        <end position="205"/>
    </location>
</feature>
<dbReference type="SUPFAM" id="SSF46565">
    <property type="entry name" value="Chaperone J-domain"/>
    <property type="match status" value="1"/>
</dbReference>
<dbReference type="GO" id="GO:0016491">
    <property type="term" value="F:oxidoreductase activity"/>
    <property type="evidence" value="ECO:0007669"/>
    <property type="project" value="UniProtKB-KW"/>
</dbReference>
<keyword evidence="2 12" id="KW-0235">DNA replication</keyword>
<keyword evidence="4 12" id="KW-0677">Repeat</keyword>
<dbReference type="EMBL" id="DWZD01000003">
    <property type="protein sequence ID" value="HJA77973.1"/>
    <property type="molecule type" value="Genomic_DNA"/>
</dbReference>
<evidence type="ECO:0000256" key="8">
    <source>
        <dbReference type="ARBA" id="ARBA00023186"/>
    </source>
</evidence>
<feature type="binding site" evidence="12">
    <location>
        <position position="145"/>
    </location>
    <ligand>
        <name>Zn(2+)</name>
        <dbReference type="ChEBI" id="CHEBI:29105"/>
        <label>1</label>
    </ligand>
</feature>
<dbReference type="SMART" id="SM00271">
    <property type="entry name" value="DnaJ"/>
    <property type="match status" value="1"/>
</dbReference>
<dbReference type="PANTHER" id="PTHR43096:SF48">
    <property type="entry name" value="CHAPERONE PROTEIN DNAJ"/>
    <property type="match status" value="1"/>
</dbReference>
<organism evidence="16 17">
    <name type="scientific">Candidatus Desulfovibrio intestinavium</name>
    <dbReference type="NCBI Taxonomy" id="2838534"/>
    <lineage>
        <taxon>Bacteria</taxon>
        <taxon>Pseudomonadati</taxon>
        <taxon>Thermodesulfobacteriota</taxon>
        <taxon>Desulfovibrionia</taxon>
        <taxon>Desulfovibrionales</taxon>
        <taxon>Desulfovibrionaceae</taxon>
        <taxon>Desulfovibrio</taxon>
    </lineage>
</organism>
<dbReference type="GO" id="GO:0005737">
    <property type="term" value="C:cytoplasm"/>
    <property type="evidence" value="ECO:0007669"/>
    <property type="project" value="UniProtKB-SubCell"/>
</dbReference>
<dbReference type="SUPFAM" id="SSF49493">
    <property type="entry name" value="HSP40/DnaJ peptide-binding domain"/>
    <property type="match status" value="2"/>
</dbReference>
<dbReference type="Pfam" id="PF01556">
    <property type="entry name" value="DnaJ_C"/>
    <property type="match status" value="1"/>
</dbReference>
<feature type="binding site" evidence="12">
    <location>
        <position position="201"/>
    </location>
    <ligand>
        <name>Zn(2+)</name>
        <dbReference type="ChEBI" id="CHEBI:29105"/>
        <label>1</label>
    </ligand>
</feature>
<keyword evidence="3 12" id="KW-0479">Metal-binding</keyword>
<dbReference type="GO" id="GO:0031072">
    <property type="term" value="F:heat shock protein binding"/>
    <property type="evidence" value="ECO:0007669"/>
    <property type="project" value="InterPro"/>
</dbReference>
<dbReference type="GO" id="GO:0005524">
    <property type="term" value="F:ATP binding"/>
    <property type="evidence" value="ECO:0007669"/>
    <property type="project" value="InterPro"/>
</dbReference>
<accession>A0A9D2HM17</accession>
<reference evidence="16" key="2">
    <citation type="submission" date="2021-04" db="EMBL/GenBank/DDBJ databases">
        <authorList>
            <person name="Gilroy R."/>
        </authorList>
    </citation>
    <scope>NUCLEOTIDE SEQUENCE</scope>
    <source>
        <strain evidence="16">5032</strain>
    </source>
</reference>
<keyword evidence="16" id="KW-0560">Oxidoreductase</keyword>
<evidence type="ECO:0000313" key="16">
    <source>
        <dbReference type="EMBL" id="HJA77973.1"/>
    </source>
</evidence>
<dbReference type="SUPFAM" id="SSF57938">
    <property type="entry name" value="DnaJ/Hsp40 cysteine-rich domain"/>
    <property type="match status" value="1"/>
</dbReference>
<evidence type="ECO:0000256" key="4">
    <source>
        <dbReference type="ARBA" id="ARBA00022737"/>
    </source>
</evidence>
<dbReference type="GO" id="GO:0009408">
    <property type="term" value="P:response to heat"/>
    <property type="evidence" value="ECO:0007669"/>
    <property type="project" value="InterPro"/>
</dbReference>
<dbReference type="PROSITE" id="PS00636">
    <property type="entry name" value="DNAJ_1"/>
    <property type="match status" value="1"/>
</dbReference>
<dbReference type="NCBIfam" id="NF010894">
    <property type="entry name" value="PRK14301.1"/>
    <property type="match status" value="1"/>
</dbReference>
<dbReference type="CDD" id="cd10719">
    <property type="entry name" value="DnaJ_zf"/>
    <property type="match status" value="1"/>
</dbReference>